<dbReference type="GO" id="GO:0006508">
    <property type="term" value="P:proteolysis"/>
    <property type="evidence" value="ECO:0007669"/>
    <property type="project" value="UniProtKB-KW"/>
</dbReference>
<evidence type="ECO:0000313" key="9">
    <source>
        <dbReference type="EMBL" id="GER87760.1"/>
    </source>
</evidence>
<evidence type="ECO:0000256" key="3">
    <source>
        <dbReference type="ARBA" id="ARBA00022801"/>
    </source>
</evidence>
<sequence>MSIAIIVHGGAGNISPERSAGAKAGCKEAASIGWQMLQNGGSALDAVEAAVRALEDNPQFNAGRGACLNKEGKIELDAGIMDGNTLTVGAIAGVQFIQNPISLARRVQESEHAFLIGAGAEFFAREQGFDFCRYEDLLTEHQYNAWKHHDSTALTYEAKESSEKPKKHGTVGAVAIDSEGHLAAATSTGGILNKYPGRVGDSPLVGCGFYADEHAAISCTGYGEDFTRLMIAQRTASNVAQGHTAQEAAEASIRFLSEHAEGDGGLIVVDRNGNVGKARNSEHIAHAYITEQMAEPSADIF</sequence>
<evidence type="ECO:0000256" key="4">
    <source>
        <dbReference type="ARBA" id="ARBA00022813"/>
    </source>
</evidence>
<gene>
    <name evidence="9" type="ORF">KDW_19220</name>
</gene>
<evidence type="ECO:0000256" key="5">
    <source>
        <dbReference type="ARBA" id="ARBA00049366"/>
    </source>
</evidence>
<keyword evidence="4" id="KW-0068">Autocatalytic cleavage</keyword>
<dbReference type="AlphaFoldDB" id="A0A5J4KMX1"/>
<feature type="active site" description="Nucleophile" evidence="6">
    <location>
        <position position="170"/>
    </location>
</feature>
<dbReference type="InterPro" id="IPR000246">
    <property type="entry name" value="Peptidase_T2"/>
</dbReference>
<dbReference type="CDD" id="cd04702">
    <property type="entry name" value="ASRGL1_like"/>
    <property type="match status" value="1"/>
</dbReference>
<feature type="binding site" evidence="7">
    <location>
        <begin position="220"/>
        <end position="223"/>
    </location>
    <ligand>
        <name>substrate</name>
    </ligand>
</feature>
<comment type="catalytic activity">
    <reaction evidence="1">
        <text>Cleavage of a beta-linked Asp residue from the N-terminus of a polypeptide.</text>
        <dbReference type="EC" id="3.4.19.5"/>
    </reaction>
</comment>
<dbReference type="PANTHER" id="PTHR10188:SF6">
    <property type="entry name" value="N(4)-(BETA-N-ACETYLGLUCOSAMINYL)-L-ASPARAGINASE"/>
    <property type="match status" value="1"/>
</dbReference>
<comment type="caution">
    <text evidence="9">The sequence shown here is derived from an EMBL/GenBank/DDBJ whole genome shotgun (WGS) entry which is preliminary data.</text>
</comment>
<dbReference type="PANTHER" id="PTHR10188">
    <property type="entry name" value="L-ASPARAGINASE"/>
    <property type="match status" value="1"/>
</dbReference>
<feature type="binding site" evidence="7">
    <location>
        <begin position="198"/>
        <end position="201"/>
    </location>
    <ligand>
        <name>substrate</name>
    </ligand>
</feature>
<dbReference type="EMBL" id="BKZW01000001">
    <property type="protein sequence ID" value="GER87760.1"/>
    <property type="molecule type" value="Genomic_DNA"/>
</dbReference>
<reference evidence="9 10" key="1">
    <citation type="submission" date="2019-10" db="EMBL/GenBank/DDBJ databases">
        <title>Dictyobacter vulcani sp. nov., within the class Ktedonobacteria, isolated from soil of volcanic Mt. Zao.</title>
        <authorList>
            <person name="Zheng Y."/>
            <person name="Wang C.M."/>
            <person name="Sakai Y."/>
            <person name="Abe K."/>
            <person name="Yokota A."/>
            <person name="Yabe S."/>
        </authorList>
    </citation>
    <scope>NUCLEOTIDE SEQUENCE [LARGE SCALE GENOMIC DNA]</scope>
    <source>
        <strain evidence="9 10">W12</strain>
    </source>
</reference>
<evidence type="ECO:0000313" key="10">
    <source>
        <dbReference type="Proteomes" id="UP000326912"/>
    </source>
</evidence>
<evidence type="ECO:0000256" key="6">
    <source>
        <dbReference type="PIRSR" id="PIRSR600246-1"/>
    </source>
</evidence>
<dbReference type="SUPFAM" id="SSF56235">
    <property type="entry name" value="N-terminal nucleophile aminohydrolases (Ntn hydrolases)"/>
    <property type="match status" value="1"/>
</dbReference>
<dbReference type="GO" id="GO:0004067">
    <property type="term" value="F:asparaginase activity"/>
    <property type="evidence" value="ECO:0007669"/>
    <property type="project" value="UniProtKB-EC"/>
</dbReference>
<accession>A0A5J4KMX1</accession>
<dbReference type="Proteomes" id="UP000326912">
    <property type="component" value="Unassembled WGS sequence"/>
</dbReference>
<dbReference type="Pfam" id="PF01112">
    <property type="entry name" value="Asparaginase_2"/>
    <property type="match status" value="1"/>
</dbReference>
<evidence type="ECO:0000256" key="1">
    <source>
        <dbReference type="ARBA" id="ARBA00000306"/>
    </source>
</evidence>
<keyword evidence="10" id="KW-1185">Reference proteome</keyword>
<evidence type="ECO:0000256" key="8">
    <source>
        <dbReference type="PIRSR" id="PIRSR600246-3"/>
    </source>
</evidence>
<evidence type="ECO:0000256" key="2">
    <source>
        <dbReference type="ARBA" id="ARBA00022670"/>
    </source>
</evidence>
<feature type="site" description="Cleavage; by autolysis" evidence="8">
    <location>
        <begin position="169"/>
        <end position="170"/>
    </location>
</feature>
<dbReference type="GO" id="GO:0005737">
    <property type="term" value="C:cytoplasm"/>
    <property type="evidence" value="ECO:0007669"/>
    <property type="project" value="TreeGrafter"/>
</dbReference>
<evidence type="ECO:0000256" key="7">
    <source>
        <dbReference type="PIRSR" id="PIRSR600246-2"/>
    </source>
</evidence>
<protein>
    <submittedName>
        <fullName evidence="9">Peptidase T</fullName>
    </submittedName>
</protein>
<name>A0A5J4KMX1_9CHLR</name>
<organism evidence="9 10">
    <name type="scientific">Dictyobacter vulcani</name>
    <dbReference type="NCBI Taxonomy" id="2607529"/>
    <lineage>
        <taxon>Bacteria</taxon>
        <taxon>Bacillati</taxon>
        <taxon>Chloroflexota</taxon>
        <taxon>Ktedonobacteria</taxon>
        <taxon>Ktedonobacterales</taxon>
        <taxon>Dictyobacteraceae</taxon>
        <taxon>Dictyobacter</taxon>
    </lineage>
</organism>
<comment type="catalytic activity">
    <reaction evidence="5">
        <text>L-asparagine + H2O = L-aspartate + NH4(+)</text>
        <dbReference type="Rhea" id="RHEA:21016"/>
        <dbReference type="ChEBI" id="CHEBI:15377"/>
        <dbReference type="ChEBI" id="CHEBI:28938"/>
        <dbReference type="ChEBI" id="CHEBI:29991"/>
        <dbReference type="ChEBI" id="CHEBI:58048"/>
        <dbReference type="EC" id="3.5.1.1"/>
    </reaction>
</comment>
<dbReference type="InterPro" id="IPR029055">
    <property type="entry name" value="Ntn_hydrolases_N"/>
</dbReference>
<dbReference type="Gene3D" id="3.60.20.30">
    <property type="entry name" value="(Glycosyl)asparaginase"/>
    <property type="match status" value="1"/>
</dbReference>
<dbReference type="FunFam" id="3.60.20.30:FF:000001">
    <property type="entry name" value="Isoaspartyl peptidase/L-asparaginase"/>
    <property type="match status" value="1"/>
</dbReference>
<keyword evidence="3" id="KW-0378">Hydrolase</keyword>
<dbReference type="InterPro" id="IPR033844">
    <property type="entry name" value="ASRGL1_meta"/>
</dbReference>
<dbReference type="RefSeq" id="WP_151755730.1">
    <property type="nucleotide sequence ID" value="NZ_BKZW01000001.1"/>
</dbReference>
<proteinExistence type="predicted"/>
<dbReference type="GO" id="GO:0008798">
    <property type="term" value="F:beta-aspartyl-peptidase activity"/>
    <property type="evidence" value="ECO:0007669"/>
    <property type="project" value="UniProtKB-EC"/>
</dbReference>
<keyword evidence="2" id="KW-0645">Protease</keyword>